<dbReference type="SUPFAM" id="SSF49367">
    <property type="entry name" value="Superoxide reductase-like"/>
    <property type="match status" value="1"/>
</dbReference>
<evidence type="ECO:0000313" key="15">
    <source>
        <dbReference type="EMBL" id="MCF2563063.1"/>
    </source>
</evidence>
<evidence type="ECO:0000256" key="2">
    <source>
        <dbReference type="ARBA" id="ARBA00001973"/>
    </source>
</evidence>
<dbReference type="Proteomes" id="UP001200470">
    <property type="component" value="Unassembled WGS sequence"/>
</dbReference>
<dbReference type="NCBIfam" id="TIGR00332">
    <property type="entry name" value="neela_ferrous"/>
    <property type="match status" value="1"/>
</dbReference>
<keyword evidence="8" id="KW-0249">Electron transport</keyword>
<comment type="cofactor">
    <cofactor evidence="2">
        <name>Cu(2+)</name>
        <dbReference type="ChEBI" id="CHEBI:29036"/>
    </cofactor>
</comment>
<feature type="domain" description="Desulfoferrodoxin ferrous iron-binding" evidence="13">
    <location>
        <begin position="43"/>
        <end position="123"/>
    </location>
</feature>
<organism evidence="15 16">
    <name type="scientific">Xylanibacter brevis</name>
    <dbReference type="NCBI Taxonomy" id="83231"/>
    <lineage>
        <taxon>Bacteria</taxon>
        <taxon>Pseudomonadati</taxon>
        <taxon>Bacteroidota</taxon>
        <taxon>Bacteroidia</taxon>
        <taxon>Bacteroidales</taxon>
        <taxon>Prevotellaceae</taxon>
        <taxon>Xylanibacter</taxon>
    </lineage>
</organism>
<dbReference type="EMBL" id="JADYTN010000004">
    <property type="protein sequence ID" value="MCF2563063.1"/>
    <property type="molecule type" value="Genomic_DNA"/>
</dbReference>
<comment type="function">
    <text evidence="10">Catalyzes the one-electron reduction of superoxide anion radical to hydrogen peroxide at a nonheme ferrous iron center. Plays a fundamental role in case of oxidative stress via its superoxide detoxification activity.</text>
</comment>
<evidence type="ECO:0000256" key="4">
    <source>
        <dbReference type="ARBA" id="ARBA00012679"/>
    </source>
</evidence>
<evidence type="ECO:0000256" key="5">
    <source>
        <dbReference type="ARBA" id="ARBA00014839"/>
    </source>
</evidence>
<evidence type="ECO:0000256" key="11">
    <source>
        <dbReference type="ARBA" id="ARBA00031398"/>
    </source>
</evidence>
<comment type="similarity">
    <text evidence="3">Belongs to the desulfoferrodoxin family.</text>
</comment>
<evidence type="ECO:0000256" key="10">
    <source>
        <dbReference type="ARBA" id="ARBA00024690"/>
    </source>
</evidence>
<evidence type="ECO:0000259" key="14">
    <source>
        <dbReference type="Pfam" id="PF06397"/>
    </source>
</evidence>
<dbReference type="EC" id="1.15.1.2" evidence="4"/>
<evidence type="ECO:0000256" key="7">
    <source>
        <dbReference type="ARBA" id="ARBA00022723"/>
    </source>
</evidence>
<feature type="domain" description="Desulfoferrodoxin N-terminal" evidence="14">
    <location>
        <begin position="3"/>
        <end position="37"/>
    </location>
</feature>
<evidence type="ECO:0000259" key="13">
    <source>
        <dbReference type="Pfam" id="PF01880"/>
    </source>
</evidence>
<dbReference type="InterPro" id="IPR002742">
    <property type="entry name" value="Desulfoferrodoxin_Fe-bd_dom"/>
</dbReference>
<evidence type="ECO:0000256" key="6">
    <source>
        <dbReference type="ARBA" id="ARBA00022448"/>
    </source>
</evidence>
<gene>
    <name evidence="15" type="ORF">I6E12_02920</name>
</gene>
<dbReference type="InterPro" id="IPR004462">
    <property type="entry name" value="Desulfoferrodoxin_N"/>
</dbReference>
<comment type="catalytic activity">
    <reaction evidence="12">
        <text>reduced [rubredoxin] + superoxide + 2 H(+) = oxidized [rubredoxin] + H2O2</text>
        <dbReference type="Rhea" id="RHEA:21324"/>
        <dbReference type="Rhea" id="RHEA-COMP:10302"/>
        <dbReference type="Rhea" id="RHEA-COMP:10303"/>
        <dbReference type="ChEBI" id="CHEBI:15378"/>
        <dbReference type="ChEBI" id="CHEBI:16240"/>
        <dbReference type="ChEBI" id="CHEBI:18421"/>
        <dbReference type="ChEBI" id="CHEBI:29033"/>
        <dbReference type="ChEBI" id="CHEBI:29034"/>
        <dbReference type="EC" id="1.15.1.2"/>
    </reaction>
</comment>
<keyword evidence="6" id="KW-0813">Transport</keyword>
<comment type="cofactor">
    <cofactor evidence="1">
        <name>Fe(3+)</name>
        <dbReference type="ChEBI" id="CHEBI:29034"/>
    </cofactor>
</comment>
<evidence type="ECO:0000256" key="12">
    <source>
        <dbReference type="ARBA" id="ARBA00047448"/>
    </source>
</evidence>
<sequence>MATKKREIYRCTICGNIVEVLHEGAEMSCCGKIMQRMNEKGIDGAVEKHVPIVERIEGGYRVSVGSVEHPMTPEHHIEWIELLTDHDVMRHELKPGEAPVAEFITDAKMVTAREYCNLHGLWRG</sequence>
<dbReference type="RefSeq" id="WP_301637509.1">
    <property type="nucleotide sequence ID" value="NZ_JADYTN010000004.1"/>
</dbReference>
<dbReference type="PANTHER" id="PTHR36541">
    <property type="entry name" value="SUPEROXIDE REDUCTASE-RELATED"/>
    <property type="match status" value="1"/>
</dbReference>
<evidence type="ECO:0000256" key="1">
    <source>
        <dbReference type="ARBA" id="ARBA00001965"/>
    </source>
</evidence>
<dbReference type="NCBIfam" id="TIGR00319">
    <property type="entry name" value="desulf_FeS4"/>
    <property type="match status" value="1"/>
</dbReference>
<reference evidence="15 16" key="1">
    <citation type="submission" date="2020-12" db="EMBL/GenBank/DDBJ databases">
        <title>Whole genome sequences of gut porcine anaerobes.</title>
        <authorList>
            <person name="Kubasova T."/>
            <person name="Jahodarova E."/>
            <person name="Rychlik I."/>
        </authorList>
    </citation>
    <scope>NUCLEOTIDE SEQUENCE [LARGE SCALE GENOMIC DNA]</scope>
    <source>
        <strain evidence="15 16">An925</strain>
    </source>
</reference>
<dbReference type="Pfam" id="PF06397">
    <property type="entry name" value="Desulfoferrod_N"/>
    <property type="match status" value="1"/>
</dbReference>
<dbReference type="NCBIfam" id="TIGR00320">
    <property type="entry name" value="dfx_rbo"/>
    <property type="match status" value="1"/>
</dbReference>
<name>A0ABS9CD83_9BACT</name>
<dbReference type="InterPro" id="IPR036073">
    <property type="entry name" value="Desulfoferrodoxin_Fe-bd_dom_sf"/>
</dbReference>
<dbReference type="InterPro" id="IPR004793">
    <property type="entry name" value="Desulfoferrodoxin_rbo"/>
</dbReference>
<keyword evidence="7" id="KW-0479">Metal-binding</keyword>
<dbReference type="InterPro" id="IPR051233">
    <property type="entry name" value="Desulfoferrodoxin_SOR"/>
</dbReference>
<protein>
    <recommendedName>
        <fullName evidence="5">Desulfoferrodoxin</fullName>
        <ecNumber evidence="4">1.15.1.2</ecNumber>
    </recommendedName>
    <alternativeName>
        <fullName evidence="11">Superoxide reductase</fullName>
    </alternativeName>
</protein>
<dbReference type="Gene3D" id="2.60.40.730">
    <property type="entry name" value="SOR catalytic domain"/>
    <property type="match status" value="1"/>
</dbReference>
<dbReference type="CDD" id="cd03171">
    <property type="entry name" value="SORL_Dfx_classI"/>
    <property type="match status" value="1"/>
</dbReference>
<evidence type="ECO:0000313" key="16">
    <source>
        <dbReference type="Proteomes" id="UP001200470"/>
    </source>
</evidence>
<dbReference type="CDD" id="cd00974">
    <property type="entry name" value="DSRD"/>
    <property type="match status" value="1"/>
</dbReference>
<evidence type="ECO:0000256" key="8">
    <source>
        <dbReference type="ARBA" id="ARBA00022982"/>
    </source>
</evidence>
<dbReference type="Gene3D" id="2.20.28.100">
    <property type="entry name" value="Desulphoferrodoxin, N-terminal domain"/>
    <property type="match status" value="1"/>
</dbReference>
<dbReference type="Pfam" id="PF01880">
    <property type="entry name" value="Desulfoferrodox"/>
    <property type="match status" value="1"/>
</dbReference>
<accession>A0ABS9CD83</accession>
<keyword evidence="16" id="KW-1185">Reference proteome</keyword>
<comment type="caution">
    <text evidence="15">The sequence shown here is derived from an EMBL/GenBank/DDBJ whole genome shotgun (WGS) entry which is preliminary data.</text>
</comment>
<evidence type="ECO:0000256" key="3">
    <source>
        <dbReference type="ARBA" id="ARBA00005941"/>
    </source>
</evidence>
<proteinExistence type="inferred from homology"/>
<dbReference type="InterPro" id="IPR038094">
    <property type="entry name" value="Desulfoferrodoxin_N_sf"/>
</dbReference>
<evidence type="ECO:0000256" key="9">
    <source>
        <dbReference type="ARBA" id="ARBA00023004"/>
    </source>
</evidence>
<dbReference type="SUPFAM" id="SSF57802">
    <property type="entry name" value="Rubredoxin-like"/>
    <property type="match status" value="1"/>
</dbReference>
<keyword evidence="9" id="KW-0408">Iron</keyword>
<dbReference type="PANTHER" id="PTHR36541:SF1">
    <property type="entry name" value="SUPEROXIDE REDUCTASE-RELATED"/>
    <property type="match status" value="1"/>
</dbReference>